<gene>
    <name evidence="1" type="ORF">RhiirA4_469251</name>
</gene>
<dbReference type="VEuPathDB" id="FungiDB:RhiirFUN_000282"/>
<keyword evidence="2" id="KW-1185">Reference proteome</keyword>
<reference evidence="1 2" key="1">
    <citation type="submission" date="2015-10" db="EMBL/GenBank/DDBJ databases">
        <title>Genome analyses suggest a sexual origin of heterokaryosis in a supposedly ancient asexual fungus.</title>
        <authorList>
            <person name="Ropars J."/>
            <person name="Sedzielewska K."/>
            <person name="Noel J."/>
            <person name="Charron P."/>
            <person name="Farinelli L."/>
            <person name="Marton T."/>
            <person name="Kruger M."/>
            <person name="Pelin A."/>
            <person name="Brachmann A."/>
            <person name="Corradi N."/>
        </authorList>
    </citation>
    <scope>NUCLEOTIDE SEQUENCE [LARGE SCALE GENOMIC DNA]</scope>
    <source>
        <strain evidence="1 2">A4</strain>
    </source>
</reference>
<name>A0A2I1GZ66_9GLOM</name>
<dbReference type="Proteomes" id="UP000234323">
    <property type="component" value="Unassembled WGS sequence"/>
</dbReference>
<dbReference type="EMBL" id="LLXI01001105">
    <property type="protein sequence ID" value="PKY51927.1"/>
    <property type="molecule type" value="Genomic_DNA"/>
</dbReference>
<protein>
    <submittedName>
        <fullName evidence="1">Uncharacterized protein</fullName>
    </submittedName>
</protein>
<evidence type="ECO:0000313" key="1">
    <source>
        <dbReference type="EMBL" id="PKY51927.1"/>
    </source>
</evidence>
<dbReference type="VEuPathDB" id="FungiDB:RhiirA1_472141"/>
<accession>A0A2I1GZ66</accession>
<dbReference type="AlphaFoldDB" id="A0A2I1GZ66"/>
<evidence type="ECO:0000313" key="2">
    <source>
        <dbReference type="Proteomes" id="UP000234323"/>
    </source>
</evidence>
<proteinExistence type="predicted"/>
<organism evidence="1 2">
    <name type="scientific">Rhizophagus irregularis</name>
    <dbReference type="NCBI Taxonomy" id="588596"/>
    <lineage>
        <taxon>Eukaryota</taxon>
        <taxon>Fungi</taxon>
        <taxon>Fungi incertae sedis</taxon>
        <taxon>Mucoromycota</taxon>
        <taxon>Glomeromycotina</taxon>
        <taxon>Glomeromycetes</taxon>
        <taxon>Glomerales</taxon>
        <taxon>Glomeraceae</taxon>
        <taxon>Rhizophagus</taxon>
    </lineage>
</organism>
<comment type="caution">
    <text evidence="1">The sequence shown here is derived from an EMBL/GenBank/DDBJ whole genome shotgun (WGS) entry which is preliminary data.</text>
</comment>
<sequence>MKDHSFSIRNNLCDNGMEIKGGIVLLKEVVTDSELFYKRFIKKRLIQTNTIRNRWFKLEAELIDNISINRKIKNDIFEKIKTTYSSNLKGEDLIPIAADPLAKKFVWTIKNVMLEQKVLYGKVVGMEGSLVNIAHYIVLSEPEDFNIKIKNIRQAIIQIPDRYLADNIRTAIEDDDIGVED</sequence>